<dbReference type="Pfam" id="PF07498">
    <property type="entry name" value="Rho_N"/>
    <property type="match status" value="1"/>
</dbReference>
<dbReference type="EMBL" id="AZQP01000024">
    <property type="protein sequence ID" value="EYE88274.1"/>
    <property type="molecule type" value="Genomic_DNA"/>
</dbReference>
<dbReference type="GO" id="GO:0006353">
    <property type="term" value="P:DNA-templated transcription termination"/>
    <property type="evidence" value="ECO:0007669"/>
    <property type="project" value="InterPro"/>
</dbReference>
<dbReference type="OrthoDB" id="2665494at2"/>
<evidence type="ECO:0000313" key="3">
    <source>
        <dbReference type="Proteomes" id="UP000019681"/>
    </source>
</evidence>
<dbReference type="AlphaFoldDB" id="A0A017RV20"/>
<dbReference type="STRING" id="1403537.Q428_08725"/>
<dbReference type="InterPro" id="IPR011112">
    <property type="entry name" value="Rho-like_N"/>
</dbReference>
<accession>A0A017RV20</accession>
<dbReference type="RefSeq" id="WP_035379980.1">
    <property type="nucleotide sequence ID" value="NZ_AZQP01000024.1"/>
</dbReference>
<sequence length="101" mass="11260">MAVIKAPNSKYNGISAGVQFREGTAQTDNERAIEWFREKGYEVIEEQPSPDEPLTEAELKKKSVEKLKEICEEKGIVIPEGAKKDEVIALILKGINQETGE</sequence>
<feature type="domain" description="Rho termination factor-like N-terminal" evidence="1">
    <location>
        <begin position="58"/>
        <end position="100"/>
    </location>
</feature>
<dbReference type="SUPFAM" id="SSF68912">
    <property type="entry name" value="Rho N-terminal domain-like"/>
    <property type="match status" value="1"/>
</dbReference>
<dbReference type="Gene3D" id="1.10.720.10">
    <property type="match status" value="1"/>
</dbReference>
<evidence type="ECO:0000313" key="2">
    <source>
        <dbReference type="EMBL" id="EYE88274.1"/>
    </source>
</evidence>
<proteinExistence type="predicted"/>
<keyword evidence="3" id="KW-1185">Reference proteome</keyword>
<gene>
    <name evidence="2" type="ORF">Q428_08725</name>
</gene>
<protein>
    <recommendedName>
        <fullName evidence="1">Rho termination factor-like N-terminal domain-containing protein</fullName>
    </recommendedName>
</protein>
<evidence type="ECO:0000259" key="1">
    <source>
        <dbReference type="SMART" id="SM00959"/>
    </source>
</evidence>
<organism evidence="2 3">
    <name type="scientific">Fervidicella metallireducens AeB</name>
    <dbReference type="NCBI Taxonomy" id="1403537"/>
    <lineage>
        <taxon>Bacteria</taxon>
        <taxon>Bacillati</taxon>
        <taxon>Bacillota</taxon>
        <taxon>Clostridia</taxon>
        <taxon>Eubacteriales</taxon>
        <taxon>Clostridiaceae</taxon>
        <taxon>Fervidicella</taxon>
    </lineage>
</organism>
<dbReference type="SMART" id="SM00959">
    <property type="entry name" value="Rho_N"/>
    <property type="match status" value="1"/>
</dbReference>
<dbReference type="InterPro" id="IPR036269">
    <property type="entry name" value="Rho_N_sf"/>
</dbReference>
<name>A0A017RV20_9CLOT</name>
<comment type="caution">
    <text evidence="2">The sequence shown here is derived from an EMBL/GenBank/DDBJ whole genome shotgun (WGS) entry which is preliminary data.</text>
</comment>
<dbReference type="Proteomes" id="UP000019681">
    <property type="component" value="Unassembled WGS sequence"/>
</dbReference>
<reference evidence="2 3" key="1">
    <citation type="journal article" date="2014" name="Genome Announc.">
        <title>Draft Genome Sequence of Fervidicella metallireducens Strain AeBT, an Iron-Reducing Thermoanaerobe from the Great Artesian Basin.</title>
        <authorList>
            <person name="Patel B.K."/>
        </authorList>
    </citation>
    <scope>NUCLEOTIDE SEQUENCE [LARGE SCALE GENOMIC DNA]</scope>
    <source>
        <strain evidence="2 3">AeB</strain>
    </source>
</reference>